<proteinExistence type="predicted"/>
<evidence type="ECO:0000256" key="6">
    <source>
        <dbReference type="SAM" id="MobiDB-lite"/>
    </source>
</evidence>
<keyword evidence="1 8" id="KW-0121">Carboxypeptidase</keyword>
<comment type="caution">
    <text evidence="8">The sequence shown here is derived from an EMBL/GenBank/DDBJ whole genome shotgun (WGS) entry which is preliminary data.</text>
</comment>
<dbReference type="SUPFAM" id="SSF53474">
    <property type="entry name" value="alpha/beta-Hydrolases"/>
    <property type="match status" value="1"/>
</dbReference>
<dbReference type="EMBL" id="SOCA01000008">
    <property type="protein sequence ID" value="TDU66465.1"/>
    <property type="molecule type" value="Genomic_DNA"/>
</dbReference>
<protein>
    <submittedName>
        <fullName evidence="8">Carboxypeptidase C (Cathepsin A)</fullName>
    </submittedName>
</protein>
<name>A0A4R7RNZ3_9BACT</name>
<keyword evidence="4" id="KW-0378">Hydrolase</keyword>
<sequence>MRGGFSVYGGAMFPPTSFLRFLSLFAVTSSLALAQAPGGGEGEAKPEVPKDAAEKGDAAGKDEKAKGDEKKDEKPGKDAADKNKVTEHSLVINGQKVDYTATAGMLSLKDGTGKVTADIFYVAYAKKGVPDLAKRPLTFSFNGGPGSSSVWMHLGLLGPKRVKLRDDGFAVPPPYELVENEFSLLDETDLVFIDPVGTGYSRASKPEEAKNFYGVNEDAKSIGEFIRLYVTKQSRWLSPKFLIGESYGTTRAAALSGELLRTHKMNLNGIMLVSTVLNFQTIWGADGNDLPFVLYLPSFTATAWYHQKLPADLQGKPLAEVLKEVEAFASGDYNQALLMGAALPAAQRVQVVKQMARLTGLKESYVDASDLRVSLNRFSAELLRDQRLVVGRFDSRYTSYMRDAVNNSAERDPSADAVFSAFTSTFNHYVRNDLKFEDDQPYNILTSPGKWNWDAENEFTNVSETLAESMTSNPFLKVHVSSGFYDMATPYYASRYTFSHLNIHPELMKNVTEDDYTSGHMMYLNLPDLKKQKEDLAKFVRMASGK</sequence>
<evidence type="ECO:0000256" key="2">
    <source>
        <dbReference type="ARBA" id="ARBA00022670"/>
    </source>
</evidence>
<dbReference type="Gene3D" id="3.40.50.1820">
    <property type="entry name" value="alpha/beta hydrolase"/>
    <property type="match status" value="1"/>
</dbReference>
<dbReference type="PANTHER" id="PTHR11802:SF3">
    <property type="entry name" value="RETINOID-INDUCIBLE SERINE CARBOXYPEPTIDASE"/>
    <property type="match status" value="1"/>
</dbReference>
<evidence type="ECO:0000313" key="8">
    <source>
        <dbReference type="EMBL" id="TDU66465.1"/>
    </source>
</evidence>
<dbReference type="InterPro" id="IPR029058">
    <property type="entry name" value="AB_hydrolase_fold"/>
</dbReference>
<evidence type="ECO:0000256" key="1">
    <source>
        <dbReference type="ARBA" id="ARBA00022645"/>
    </source>
</evidence>
<keyword evidence="9" id="KW-1185">Reference proteome</keyword>
<dbReference type="AlphaFoldDB" id="A0A4R7RNZ3"/>
<organism evidence="8 9">
    <name type="scientific">Prosthecobacter fusiformis</name>
    <dbReference type="NCBI Taxonomy" id="48464"/>
    <lineage>
        <taxon>Bacteria</taxon>
        <taxon>Pseudomonadati</taxon>
        <taxon>Verrucomicrobiota</taxon>
        <taxon>Verrucomicrobiia</taxon>
        <taxon>Verrucomicrobiales</taxon>
        <taxon>Verrucomicrobiaceae</taxon>
        <taxon>Prosthecobacter</taxon>
    </lineage>
</organism>
<evidence type="ECO:0000256" key="4">
    <source>
        <dbReference type="ARBA" id="ARBA00022801"/>
    </source>
</evidence>
<feature type="signal peptide" evidence="7">
    <location>
        <begin position="1"/>
        <end position="34"/>
    </location>
</feature>
<feature type="region of interest" description="Disordered" evidence="6">
    <location>
        <begin position="36"/>
        <end position="85"/>
    </location>
</feature>
<gene>
    <name evidence="8" type="ORF">EI77_03559</name>
</gene>
<evidence type="ECO:0000256" key="3">
    <source>
        <dbReference type="ARBA" id="ARBA00022729"/>
    </source>
</evidence>
<dbReference type="Pfam" id="PF00450">
    <property type="entry name" value="Peptidase_S10"/>
    <property type="match status" value="1"/>
</dbReference>
<keyword evidence="3 7" id="KW-0732">Signal</keyword>
<keyword evidence="5" id="KW-0325">Glycoprotein</keyword>
<accession>A0A4R7RNZ3</accession>
<evidence type="ECO:0000256" key="5">
    <source>
        <dbReference type="ARBA" id="ARBA00023180"/>
    </source>
</evidence>
<dbReference type="PANTHER" id="PTHR11802">
    <property type="entry name" value="SERINE PROTEASE FAMILY S10 SERINE CARBOXYPEPTIDASE"/>
    <property type="match status" value="1"/>
</dbReference>
<feature type="compositionally biased region" description="Basic and acidic residues" evidence="6">
    <location>
        <begin position="42"/>
        <end position="85"/>
    </location>
</feature>
<dbReference type="GO" id="GO:0004185">
    <property type="term" value="F:serine-type carboxypeptidase activity"/>
    <property type="evidence" value="ECO:0007669"/>
    <property type="project" value="InterPro"/>
</dbReference>
<evidence type="ECO:0000313" key="9">
    <source>
        <dbReference type="Proteomes" id="UP000295662"/>
    </source>
</evidence>
<feature type="chain" id="PRO_5020998494" evidence="7">
    <location>
        <begin position="35"/>
        <end position="546"/>
    </location>
</feature>
<reference evidence="8 9" key="1">
    <citation type="submission" date="2019-03" db="EMBL/GenBank/DDBJ databases">
        <title>Genomic Encyclopedia of Archaeal and Bacterial Type Strains, Phase II (KMG-II): from individual species to whole genera.</title>
        <authorList>
            <person name="Goeker M."/>
        </authorList>
    </citation>
    <scope>NUCLEOTIDE SEQUENCE [LARGE SCALE GENOMIC DNA]</scope>
    <source>
        <strain evidence="8 9">ATCC 25309</strain>
    </source>
</reference>
<dbReference type="GO" id="GO:0006508">
    <property type="term" value="P:proteolysis"/>
    <property type="evidence" value="ECO:0007669"/>
    <property type="project" value="UniProtKB-KW"/>
</dbReference>
<dbReference type="Proteomes" id="UP000295662">
    <property type="component" value="Unassembled WGS sequence"/>
</dbReference>
<keyword evidence="2" id="KW-0645">Protease</keyword>
<dbReference type="InterPro" id="IPR001563">
    <property type="entry name" value="Peptidase_S10"/>
</dbReference>
<evidence type="ECO:0000256" key="7">
    <source>
        <dbReference type="SAM" id="SignalP"/>
    </source>
</evidence>